<dbReference type="InterPro" id="IPR001387">
    <property type="entry name" value="Cro/C1-type_HTH"/>
</dbReference>
<dbReference type="CDD" id="cd00093">
    <property type="entry name" value="HTH_XRE"/>
    <property type="match status" value="1"/>
</dbReference>
<comment type="similarity">
    <text evidence="1">Belongs to the short-chain fatty acyl-CoA assimilation regulator (ScfR) family.</text>
</comment>
<dbReference type="Gene3D" id="1.10.10.2910">
    <property type="match status" value="1"/>
</dbReference>
<dbReference type="PANTHER" id="PTHR43236:SF2">
    <property type="entry name" value="BLL0069 PROTEIN"/>
    <property type="match status" value="1"/>
</dbReference>
<name>A0ABY5PM07_9ACTN</name>
<evidence type="ECO:0000313" key="4">
    <source>
        <dbReference type="Proteomes" id="UP001058860"/>
    </source>
</evidence>
<protein>
    <submittedName>
        <fullName evidence="3">HigA family addiction module antitoxin</fullName>
    </submittedName>
</protein>
<dbReference type="InterPro" id="IPR010359">
    <property type="entry name" value="IrrE_HExxH"/>
</dbReference>
<dbReference type="SUPFAM" id="SSF47413">
    <property type="entry name" value="lambda repressor-like DNA-binding domains"/>
    <property type="match status" value="1"/>
</dbReference>
<dbReference type="SMART" id="SM00530">
    <property type="entry name" value="HTH_XRE"/>
    <property type="match status" value="1"/>
</dbReference>
<gene>
    <name evidence="3" type="ORF">LRS13_09445</name>
</gene>
<dbReference type="Proteomes" id="UP001058860">
    <property type="component" value="Chromosome"/>
</dbReference>
<dbReference type="EMBL" id="CP088295">
    <property type="protein sequence ID" value="UUY05724.1"/>
    <property type="molecule type" value="Genomic_DNA"/>
</dbReference>
<dbReference type="NCBIfam" id="TIGR02607">
    <property type="entry name" value="antidote_HigA"/>
    <property type="match status" value="1"/>
</dbReference>
<evidence type="ECO:0000313" key="3">
    <source>
        <dbReference type="EMBL" id="UUY05724.1"/>
    </source>
</evidence>
<accession>A0ABY5PM07</accession>
<dbReference type="PANTHER" id="PTHR43236">
    <property type="entry name" value="ANTITOXIN HIGA1"/>
    <property type="match status" value="1"/>
</dbReference>
<dbReference type="PROSITE" id="PS50943">
    <property type="entry name" value="HTH_CROC1"/>
    <property type="match status" value="1"/>
</dbReference>
<dbReference type="RefSeq" id="WP_353866169.1">
    <property type="nucleotide sequence ID" value="NZ_CP088295.1"/>
</dbReference>
<evidence type="ECO:0000256" key="1">
    <source>
        <dbReference type="ARBA" id="ARBA00007227"/>
    </source>
</evidence>
<keyword evidence="4" id="KW-1185">Reference proteome</keyword>
<dbReference type="InterPro" id="IPR013430">
    <property type="entry name" value="Toxin_antidote_HigA"/>
</dbReference>
<dbReference type="Pfam" id="PF01381">
    <property type="entry name" value="HTH_3"/>
    <property type="match status" value="1"/>
</dbReference>
<dbReference type="InterPro" id="IPR010982">
    <property type="entry name" value="Lambda_DNA-bd_dom_sf"/>
</dbReference>
<organism evidence="3 4">
    <name type="scientific">Svornostia abyssi</name>
    <dbReference type="NCBI Taxonomy" id="2898438"/>
    <lineage>
        <taxon>Bacteria</taxon>
        <taxon>Bacillati</taxon>
        <taxon>Actinomycetota</taxon>
        <taxon>Thermoleophilia</taxon>
        <taxon>Solirubrobacterales</taxon>
        <taxon>Baekduiaceae</taxon>
        <taxon>Svornostia</taxon>
    </lineage>
</organism>
<dbReference type="InterPro" id="IPR052345">
    <property type="entry name" value="Rad_response_metalloprotease"/>
</dbReference>
<dbReference type="Gene3D" id="1.10.260.40">
    <property type="entry name" value="lambda repressor-like DNA-binding domains"/>
    <property type="match status" value="1"/>
</dbReference>
<reference evidence="4" key="1">
    <citation type="submission" date="2021-11" db="EMBL/GenBank/DDBJ databases">
        <title>Cultivation dependent microbiological survey of springs from the worlds oldest radium mine currently devoted to the extraction of radon-saturated water.</title>
        <authorList>
            <person name="Kapinusova G."/>
            <person name="Smrhova T."/>
            <person name="Strejcek M."/>
            <person name="Suman J."/>
            <person name="Jani K."/>
            <person name="Pajer P."/>
            <person name="Uhlik O."/>
        </authorList>
    </citation>
    <scope>NUCLEOTIDE SEQUENCE [LARGE SCALE GENOMIC DNA]</scope>
    <source>
        <strain evidence="4">J379</strain>
    </source>
</reference>
<feature type="domain" description="HTH cro/C1-type" evidence="2">
    <location>
        <begin position="22"/>
        <end position="76"/>
    </location>
</feature>
<dbReference type="Pfam" id="PF06114">
    <property type="entry name" value="Peptidase_M78"/>
    <property type="match status" value="1"/>
</dbReference>
<sequence>MTAHTDDRPFSPDYAVPPGATLSELLERRDMTQSELAKRLGVSAKHVNQVVKGVAPLSTEMALGLEKVLGTPVAFWIKREAVYQARRAETNELESLAEHVSWAKRFPVKELKRIDLIPPTASGSDLVWHLLRFLGIAHPKQWTDPSVDYRKSQRFESDPYALSAWLRVAELRAAEIECAPYDSERFADTLHDIRGLTCLEPEEWHPLLVKKCAEAGVAVVIVDTFKGARANGATRWLSPTKALIQLSLRYTWEDIFWFTFFHEAGHVLLHRKKERFVEVPPSKRDDSIAELEQEADRFAGRTLIPQHFERRLPRLTLNDVPGFARELGIAPAIVVGRLQHDRLLPHSRGNDLRRQFEFVD</sequence>
<proteinExistence type="inferred from homology"/>
<evidence type="ECO:0000259" key="2">
    <source>
        <dbReference type="PROSITE" id="PS50943"/>
    </source>
</evidence>